<sequence>MDNGFITKELGENHPYPEELFEIAMKFTMAFYYSEKHFFSRFCSIKNSDQYSHNILDIIKDDCNPAIADVFEYFKRRYVSGDRARERLHALTMQEEGEDLSGWAEKIDAYLNKAEGNVEAMLSVCLMVVIRLRHNLLHANKYEVMSGEPKEQEELIGKGYSLLSSLLSARNKREAV</sequence>
<accession>A0A7H8UKB6</accession>
<dbReference type="Proteomes" id="UP000509421">
    <property type="component" value="Chromosome"/>
</dbReference>
<dbReference type="RefSeq" id="WP_176611123.1">
    <property type="nucleotide sequence ID" value="NZ_CP056117.1"/>
</dbReference>
<protein>
    <submittedName>
        <fullName evidence="1">Uncharacterized protein</fullName>
    </submittedName>
</protein>
<dbReference type="AlphaFoldDB" id="A0A7H8UKB6"/>
<evidence type="ECO:0000313" key="2">
    <source>
        <dbReference type="Proteomes" id="UP000509421"/>
    </source>
</evidence>
<proteinExistence type="predicted"/>
<reference evidence="1 2" key="1">
    <citation type="submission" date="2020-06" db="EMBL/GenBank/DDBJ databases">
        <title>Long-read sequencing of DSM26481-BlokeschLab.</title>
        <authorList>
            <person name="Blokesch M."/>
        </authorList>
    </citation>
    <scope>NUCLEOTIDE SEQUENCE [LARGE SCALE GENOMIC DNA]</scope>
    <source>
        <strain evidence="1 2">DSM 26481</strain>
    </source>
</reference>
<organism evidence="1 2">
    <name type="scientific">Enterobacter cloacae</name>
    <dbReference type="NCBI Taxonomy" id="550"/>
    <lineage>
        <taxon>Bacteria</taxon>
        <taxon>Pseudomonadati</taxon>
        <taxon>Pseudomonadota</taxon>
        <taxon>Gammaproteobacteria</taxon>
        <taxon>Enterobacterales</taxon>
        <taxon>Enterobacteriaceae</taxon>
        <taxon>Enterobacter</taxon>
        <taxon>Enterobacter cloacae complex</taxon>
    </lineage>
</organism>
<gene>
    <name evidence="1" type="ORF">HWQ14_22900</name>
</gene>
<evidence type="ECO:0000313" key="1">
    <source>
        <dbReference type="EMBL" id="QLA00336.1"/>
    </source>
</evidence>
<name>A0A7H8UKB6_ENTCL</name>
<dbReference type="EMBL" id="CP056117">
    <property type="protein sequence ID" value="QLA00336.1"/>
    <property type="molecule type" value="Genomic_DNA"/>
</dbReference>